<organism evidence="7 8">
    <name type="scientific">Tubulinosema ratisbonensis</name>
    <dbReference type="NCBI Taxonomy" id="291195"/>
    <lineage>
        <taxon>Eukaryota</taxon>
        <taxon>Fungi</taxon>
        <taxon>Fungi incertae sedis</taxon>
        <taxon>Microsporidia</taxon>
        <taxon>Tubulinosematoidea</taxon>
        <taxon>Tubulinosematidae</taxon>
        <taxon>Tubulinosema</taxon>
    </lineage>
</organism>
<dbReference type="GO" id="GO:0008270">
    <property type="term" value="F:zinc ion binding"/>
    <property type="evidence" value="ECO:0007669"/>
    <property type="project" value="UniProtKB-KW"/>
</dbReference>
<dbReference type="PANTHER" id="PTHR23057:SF0">
    <property type="entry name" value="JUXTAPOSED WITH ANOTHER ZINC FINGER PROTEIN 1"/>
    <property type="match status" value="1"/>
</dbReference>
<dbReference type="SUPFAM" id="SSF57667">
    <property type="entry name" value="beta-beta-alpha zinc fingers"/>
    <property type="match status" value="2"/>
</dbReference>
<dbReference type="GO" id="GO:0005634">
    <property type="term" value="C:nucleus"/>
    <property type="evidence" value="ECO:0007669"/>
    <property type="project" value="TreeGrafter"/>
</dbReference>
<protein>
    <submittedName>
        <fullName evidence="7">C2H2-type DNA-Zinc finger protein</fullName>
    </submittedName>
</protein>
<dbReference type="PANTHER" id="PTHR23057">
    <property type="entry name" value="JUXTAPOSED WITH ANOTHER ZINC FINGER PROTEIN 1"/>
    <property type="match status" value="1"/>
</dbReference>
<keyword evidence="8" id="KW-1185">Reference proteome</keyword>
<sequence>MSYKDEKKTKRILEKGERETIEFLQMQHMRDKTNFRNRMHTMHPEQVRLEYLLLNMEEEVYFRNKNYGEQEVNEIEEFLFINSQSCCNLKFNNFNEWAQHLNTHCNQFVLNKKEENHESVKIPMTEIEVNEEIKSDGKTRMFKCEVSNCNKSYTSAYGLRYHQEKGHKEDEDVTKPFICVIDNCKKRYKNANGLKYHVLHSHK</sequence>
<dbReference type="InterPro" id="IPR036236">
    <property type="entry name" value="Znf_C2H2_sf"/>
</dbReference>
<dbReference type="InterPro" id="IPR013087">
    <property type="entry name" value="Znf_C2H2_type"/>
</dbReference>
<dbReference type="Gene3D" id="3.30.160.60">
    <property type="entry name" value="Classic Zinc Finger"/>
    <property type="match status" value="1"/>
</dbReference>
<dbReference type="PROSITE" id="PS50157">
    <property type="entry name" value="ZINC_FINGER_C2H2_2"/>
    <property type="match status" value="1"/>
</dbReference>
<dbReference type="AlphaFoldDB" id="A0A437AMA8"/>
<gene>
    <name evidence="7" type="ORF">TUBRATIS_12190</name>
</gene>
<proteinExistence type="predicted"/>
<keyword evidence="1" id="KW-0479">Metal-binding</keyword>
<dbReference type="SMART" id="SM00355">
    <property type="entry name" value="ZnF_C2H2"/>
    <property type="match status" value="3"/>
</dbReference>
<reference evidence="7 8" key="1">
    <citation type="submission" date="2018-10" db="EMBL/GenBank/DDBJ databases">
        <title>Draft genome sequence of the microsporidian Tubulinosema ratisbonensis.</title>
        <authorList>
            <person name="Polonais V."/>
            <person name="Peyretaillade E."/>
            <person name="Niehus S."/>
            <person name="Wawrzyniak I."/>
            <person name="Franchet A."/>
            <person name="Gaspin C."/>
            <person name="Reichstadt M."/>
            <person name="Belser C."/>
            <person name="Labadie K."/>
            <person name="Delbac F."/>
            <person name="Ferrandon D."/>
        </authorList>
    </citation>
    <scope>NUCLEOTIDE SEQUENCE [LARGE SCALE GENOMIC DNA]</scope>
    <source>
        <strain evidence="7 8">Franzen</strain>
    </source>
</reference>
<dbReference type="VEuPathDB" id="MicrosporidiaDB:TUBRATIS_12190"/>
<evidence type="ECO:0000256" key="4">
    <source>
        <dbReference type="ARBA" id="ARBA00022833"/>
    </source>
</evidence>
<feature type="domain" description="C2H2-type" evidence="6">
    <location>
        <begin position="142"/>
        <end position="172"/>
    </location>
</feature>
<keyword evidence="4" id="KW-0862">Zinc</keyword>
<keyword evidence="3 5" id="KW-0863">Zinc-finger</keyword>
<dbReference type="Pfam" id="PF00096">
    <property type="entry name" value="zf-C2H2"/>
    <property type="match status" value="1"/>
</dbReference>
<evidence type="ECO:0000313" key="7">
    <source>
        <dbReference type="EMBL" id="RVD92284.1"/>
    </source>
</evidence>
<accession>A0A437AMA8</accession>
<keyword evidence="2" id="KW-0677">Repeat</keyword>
<dbReference type="PROSITE" id="PS00028">
    <property type="entry name" value="ZINC_FINGER_C2H2_1"/>
    <property type="match status" value="2"/>
</dbReference>
<evidence type="ECO:0000256" key="2">
    <source>
        <dbReference type="ARBA" id="ARBA00022737"/>
    </source>
</evidence>
<dbReference type="InterPro" id="IPR051580">
    <property type="entry name" value="ZnF-Chromatin_assoc"/>
</dbReference>
<evidence type="ECO:0000256" key="5">
    <source>
        <dbReference type="PROSITE-ProRule" id="PRU00042"/>
    </source>
</evidence>
<comment type="caution">
    <text evidence="7">The sequence shown here is derived from an EMBL/GenBank/DDBJ whole genome shotgun (WGS) entry which is preliminary data.</text>
</comment>
<name>A0A437AMA8_9MICR</name>
<dbReference type="OrthoDB" id="3269380at2759"/>
<evidence type="ECO:0000256" key="1">
    <source>
        <dbReference type="ARBA" id="ARBA00022723"/>
    </source>
</evidence>
<dbReference type="Proteomes" id="UP000282876">
    <property type="component" value="Unassembled WGS sequence"/>
</dbReference>
<dbReference type="EMBL" id="RCSS01000258">
    <property type="protein sequence ID" value="RVD92284.1"/>
    <property type="molecule type" value="Genomic_DNA"/>
</dbReference>
<dbReference type="STRING" id="291195.A0A437AMA8"/>
<evidence type="ECO:0000256" key="3">
    <source>
        <dbReference type="ARBA" id="ARBA00022771"/>
    </source>
</evidence>
<evidence type="ECO:0000313" key="8">
    <source>
        <dbReference type="Proteomes" id="UP000282876"/>
    </source>
</evidence>
<evidence type="ECO:0000259" key="6">
    <source>
        <dbReference type="PROSITE" id="PS50157"/>
    </source>
</evidence>